<evidence type="ECO:0000313" key="1">
    <source>
        <dbReference type="EMBL" id="GBO13493.1"/>
    </source>
</evidence>
<sequence length="98" mass="11426">MSFRSKPSHMTVRANEKRPRSLLCRIRKYEVQTVTFEINKAREQTEFCTMSHHLKGGETTKRSVLCELQSVASCRESMSSRKLRNVFCVTVLQIPLDY</sequence>
<dbReference type="AlphaFoldDB" id="A0A4Y2ULH1"/>
<dbReference type="Proteomes" id="UP000499080">
    <property type="component" value="Unassembled WGS sequence"/>
</dbReference>
<organism evidence="1 2">
    <name type="scientific">Araneus ventricosus</name>
    <name type="common">Orbweaver spider</name>
    <name type="synonym">Epeira ventricosa</name>
    <dbReference type="NCBI Taxonomy" id="182803"/>
    <lineage>
        <taxon>Eukaryota</taxon>
        <taxon>Metazoa</taxon>
        <taxon>Ecdysozoa</taxon>
        <taxon>Arthropoda</taxon>
        <taxon>Chelicerata</taxon>
        <taxon>Arachnida</taxon>
        <taxon>Araneae</taxon>
        <taxon>Araneomorphae</taxon>
        <taxon>Entelegynae</taxon>
        <taxon>Araneoidea</taxon>
        <taxon>Araneidae</taxon>
        <taxon>Araneus</taxon>
    </lineage>
</organism>
<name>A0A4Y2ULH1_ARAVE</name>
<reference evidence="1 2" key="1">
    <citation type="journal article" date="2019" name="Sci. Rep.">
        <title>Orb-weaving spider Araneus ventricosus genome elucidates the spidroin gene catalogue.</title>
        <authorList>
            <person name="Kono N."/>
            <person name="Nakamura H."/>
            <person name="Ohtoshi R."/>
            <person name="Moran D.A.P."/>
            <person name="Shinohara A."/>
            <person name="Yoshida Y."/>
            <person name="Fujiwara M."/>
            <person name="Mori M."/>
            <person name="Tomita M."/>
            <person name="Arakawa K."/>
        </authorList>
    </citation>
    <scope>NUCLEOTIDE SEQUENCE [LARGE SCALE GENOMIC DNA]</scope>
</reference>
<comment type="caution">
    <text evidence="1">The sequence shown here is derived from an EMBL/GenBank/DDBJ whole genome shotgun (WGS) entry which is preliminary data.</text>
</comment>
<protein>
    <submittedName>
        <fullName evidence="1">Uncharacterized protein</fullName>
    </submittedName>
</protein>
<evidence type="ECO:0000313" key="2">
    <source>
        <dbReference type="Proteomes" id="UP000499080"/>
    </source>
</evidence>
<keyword evidence="2" id="KW-1185">Reference proteome</keyword>
<accession>A0A4Y2ULH1</accession>
<proteinExistence type="predicted"/>
<gene>
    <name evidence="1" type="ORF">AVEN_160351_1</name>
</gene>
<dbReference type="EMBL" id="BGPR01037803">
    <property type="protein sequence ID" value="GBO13493.1"/>
    <property type="molecule type" value="Genomic_DNA"/>
</dbReference>